<keyword evidence="3 5" id="KW-1133">Transmembrane helix</keyword>
<feature type="domain" description="ABC-2 type transporter transmembrane" evidence="6">
    <location>
        <begin position="4"/>
        <end position="49"/>
    </location>
</feature>
<keyword evidence="8" id="KW-1185">Reference proteome</keyword>
<evidence type="ECO:0000256" key="5">
    <source>
        <dbReference type="SAM" id="Phobius"/>
    </source>
</evidence>
<accession>A0AAD8AI38</accession>
<reference evidence="7" key="2">
    <citation type="submission" date="2023-05" db="EMBL/GenBank/DDBJ databases">
        <authorList>
            <person name="Fouks B."/>
        </authorList>
    </citation>
    <scope>NUCLEOTIDE SEQUENCE</scope>
    <source>
        <strain evidence="7">Stay&amp;Tobe</strain>
        <tissue evidence="7">Testes</tissue>
    </source>
</reference>
<name>A0AAD8AI38_DIPPU</name>
<feature type="transmembrane region" description="Helical" evidence="5">
    <location>
        <begin position="5"/>
        <end position="23"/>
    </location>
</feature>
<dbReference type="AlphaFoldDB" id="A0AAD8AI38"/>
<evidence type="ECO:0000313" key="7">
    <source>
        <dbReference type="EMBL" id="KAJ9599056.1"/>
    </source>
</evidence>
<protein>
    <recommendedName>
        <fullName evidence="6">ABC-2 type transporter transmembrane domain-containing protein</fullName>
    </recommendedName>
</protein>
<dbReference type="Proteomes" id="UP001233999">
    <property type="component" value="Unassembled WGS sequence"/>
</dbReference>
<reference evidence="7" key="1">
    <citation type="journal article" date="2023" name="IScience">
        <title>Live-bearing cockroach genome reveals convergent evolutionary mechanisms linked to viviparity in insects and beyond.</title>
        <authorList>
            <person name="Fouks B."/>
            <person name="Harrison M.C."/>
            <person name="Mikhailova A.A."/>
            <person name="Marchal E."/>
            <person name="English S."/>
            <person name="Carruthers M."/>
            <person name="Jennings E.C."/>
            <person name="Chiamaka E.L."/>
            <person name="Frigard R.A."/>
            <person name="Pippel M."/>
            <person name="Attardo G.M."/>
            <person name="Benoit J.B."/>
            <person name="Bornberg-Bauer E."/>
            <person name="Tobe S.S."/>
        </authorList>
    </citation>
    <scope>NUCLEOTIDE SEQUENCE</scope>
    <source>
        <strain evidence="7">Stay&amp;Tobe</strain>
    </source>
</reference>
<evidence type="ECO:0000256" key="2">
    <source>
        <dbReference type="ARBA" id="ARBA00022692"/>
    </source>
</evidence>
<comment type="caution">
    <text evidence="7">The sequence shown here is derived from an EMBL/GenBank/DDBJ whole genome shotgun (WGS) entry which is preliminary data.</text>
</comment>
<comment type="subcellular location">
    <subcellularLocation>
        <location evidence="1">Membrane</location>
        <topology evidence="1">Multi-pass membrane protein</topology>
    </subcellularLocation>
</comment>
<dbReference type="EMBL" id="JASPKZ010000838">
    <property type="protein sequence ID" value="KAJ9599056.1"/>
    <property type="molecule type" value="Genomic_DNA"/>
</dbReference>
<proteinExistence type="predicted"/>
<evidence type="ECO:0000259" key="6">
    <source>
        <dbReference type="Pfam" id="PF01061"/>
    </source>
</evidence>
<sequence>MGLFLVIAVNIPMMLFSGFYMRLNDIVGYLQWFTHVSYYRFGFEGGMLIVYDNRSQLTCSIPYCHFKNPSKLLEEFGMKDATVQQNYISLLIWIIFYNITFYLILKWKVHMSR</sequence>
<evidence type="ECO:0000256" key="4">
    <source>
        <dbReference type="ARBA" id="ARBA00023136"/>
    </source>
</evidence>
<gene>
    <name evidence="7" type="ORF">L9F63_010448</name>
</gene>
<dbReference type="InterPro" id="IPR013525">
    <property type="entry name" value="ABC2_TM"/>
</dbReference>
<dbReference type="GO" id="GO:0016020">
    <property type="term" value="C:membrane"/>
    <property type="evidence" value="ECO:0007669"/>
    <property type="project" value="UniProtKB-SubCell"/>
</dbReference>
<dbReference type="GO" id="GO:0140359">
    <property type="term" value="F:ABC-type transporter activity"/>
    <property type="evidence" value="ECO:0007669"/>
    <property type="project" value="InterPro"/>
</dbReference>
<dbReference type="Pfam" id="PF01061">
    <property type="entry name" value="ABC2_membrane"/>
    <property type="match status" value="1"/>
</dbReference>
<evidence type="ECO:0000256" key="3">
    <source>
        <dbReference type="ARBA" id="ARBA00022989"/>
    </source>
</evidence>
<feature type="transmembrane region" description="Helical" evidence="5">
    <location>
        <begin position="87"/>
        <end position="105"/>
    </location>
</feature>
<keyword evidence="2 5" id="KW-0812">Transmembrane</keyword>
<keyword evidence="4 5" id="KW-0472">Membrane</keyword>
<organism evidence="7 8">
    <name type="scientific">Diploptera punctata</name>
    <name type="common">Pacific beetle cockroach</name>
    <dbReference type="NCBI Taxonomy" id="6984"/>
    <lineage>
        <taxon>Eukaryota</taxon>
        <taxon>Metazoa</taxon>
        <taxon>Ecdysozoa</taxon>
        <taxon>Arthropoda</taxon>
        <taxon>Hexapoda</taxon>
        <taxon>Insecta</taxon>
        <taxon>Pterygota</taxon>
        <taxon>Neoptera</taxon>
        <taxon>Polyneoptera</taxon>
        <taxon>Dictyoptera</taxon>
        <taxon>Blattodea</taxon>
        <taxon>Blaberoidea</taxon>
        <taxon>Blaberidae</taxon>
        <taxon>Diplopterinae</taxon>
        <taxon>Diploptera</taxon>
    </lineage>
</organism>
<evidence type="ECO:0000313" key="8">
    <source>
        <dbReference type="Proteomes" id="UP001233999"/>
    </source>
</evidence>
<evidence type="ECO:0000256" key="1">
    <source>
        <dbReference type="ARBA" id="ARBA00004141"/>
    </source>
</evidence>